<dbReference type="SUPFAM" id="SSF48008">
    <property type="entry name" value="GntR ligand-binding domain-like"/>
    <property type="match status" value="1"/>
</dbReference>
<dbReference type="AlphaFoldDB" id="A0AA41Z8W5"/>
<dbReference type="Gene3D" id="1.20.120.530">
    <property type="entry name" value="GntR ligand-binding domain-like"/>
    <property type="match status" value="1"/>
</dbReference>
<dbReference type="InterPro" id="IPR008920">
    <property type="entry name" value="TF_FadR/GntR_C"/>
</dbReference>
<dbReference type="SMART" id="SM00895">
    <property type="entry name" value="FCD"/>
    <property type="match status" value="1"/>
</dbReference>
<reference evidence="5" key="1">
    <citation type="submission" date="2022-05" db="EMBL/GenBank/DDBJ databases">
        <authorList>
            <person name="Pankratov T."/>
        </authorList>
    </citation>
    <scope>NUCLEOTIDE SEQUENCE</scope>
    <source>
        <strain evidence="5">BP6-180914</strain>
    </source>
</reference>
<evidence type="ECO:0000256" key="1">
    <source>
        <dbReference type="ARBA" id="ARBA00023015"/>
    </source>
</evidence>
<dbReference type="PANTHER" id="PTHR43537">
    <property type="entry name" value="TRANSCRIPTIONAL REGULATOR, GNTR FAMILY"/>
    <property type="match status" value="1"/>
</dbReference>
<feature type="domain" description="HTH gntR-type" evidence="4">
    <location>
        <begin position="12"/>
        <end position="79"/>
    </location>
</feature>
<keyword evidence="1" id="KW-0805">Transcription regulation</keyword>
<evidence type="ECO:0000256" key="2">
    <source>
        <dbReference type="ARBA" id="ARBA00023125"/>
    </source>
</evidence>
<organism evidence="5 6">
    <name type="scientific">Lichenifustis flavocetrariae</name>
    <dbReference type="NCBI Taxonomy" id="2949735"/>
    <lineage>
        <taxon>Bacteria</taxon>
        <taxon>Pseudomonadati</taxon>
        <taxon>Pseudomonadota</taxon>
        <taxon>Alphaproteobacteria</taxon>
        <taxon>Hyphomicrobiales</taxon>
        <taxon>Lichenihabitantaceae</taxon>
        <taxon>Lichenifustis</taxon>
    </lineage>
</organism>
<evidence type="ECO:0000313" key="5">
    <source>
        <dbReference type="EMBL" id="MCW6511487.1"/>
    </source>
</evidence>
<dbReference type="InterPro" id="IPR000524">
    <property type="entry name" value="Tscrpt_reg_HTH_GntR"/>
</dbReference>
<dbReference type="CDD" id="cd07377">
    <property type="entry name" value="WHTH_GntR"/>
    <property type="match status" value="1"/>
</dbReference>
<gene>
    <name evidence="5" type="ORF">M8523_26260</name>
</gene>
<evidence type="ECO:0000256" key="3">
    <source>
        <dbReference type="ARBA" id="ARBA00023163"/>
    </source>
</evidence>
<dbReference type="Pfam" id="PF00392">
    <property type="entry name" value="GntR"/>
    <property type="match status" value="1"/>
</dbReference>
<accession>A0AA41Z8W5</accession>
<dbReference type="Gene3D" id="1.10.10.10">
    <property type="entry name" value="Winged helix-like DNA-binding domain superfamily/Winged helix DNA-binding domain"/>
    <property type="match status" value="1"/>
</dbReference>
<dbReference type="SMART" id="SM00345">
    <property type="entry name" value="HTH_GNTR"/>
    <property type="match status" value="1"/>
</dbReference>
<dbReference type="PANTHER" id="PTHR43537:SF41">
    <property type="entry name" value="TRANSCRIPTIONAL REGULATORY PROTEIN"/>
    <property type="match status" value="1"/>
</dbReference>
<keyword evidence="2" id="KW-0238">DNA-binding</keyword>
<protein>
    <submittedName>
        <fullName evidence="5">GntR family transcriptional regulator</fullName>
    </submittedName>
</protein>
<proteinExistence type="predicted"/>
<dbReference type="InterPro" id="IPR036388">
    <property type="entry name" value="WH-like_DNA-bd_sf"/>
</dbReference>
<dbReference type="RefSeq" id="WP_282587866.1">
    <property type="nucleotide sequence ID" value="NZ_JAMOIM010000027.1"/>
</dbReference>
<name>A0AA41Z8W5_9HYPH</name>
<evidence type="ECO:0000259" key="4">
    <source>
        <dbReference type="PROSITE" id="PS50949"/>
    </source>
</evidence>
<dbReference type="GO" id="GO:0003677">
    <property type="term" value="F:DNA binding"/>
    <property type="evidence" value="ECO:0007669"/>
    <property type="project" value="UniProtKB-KW"/>
</dbReference>
<sequence>MKKDVPLKPGRTSLTEQITTELRRRILNGQLAEGTMLRQERLASELGVSRIPLREAIRHLEAEGLVTSELHKGTVVSSLSPRELEDLFGIRMQLETWLFEAAIPRATDADLDRAEALIDEASRTGAVDNWGDLNWRFHEALYLPSGNRVALKLLRSVHDNAARYVNLQLFVMRDVESELSDHHAMLAYARLRDVERGVDVLRRHIARVSRNLSASLAAAAEKPLKDIA</sequence>
<dbReference type="GO" id="GO:0003700">
    <property type="term" value="F:DNA-binding transcription factor activity"/>
    <property type="evidence" value="ECO:0007669"/>
    <property type="project" value="InterPro"/>
</dbReference>
<keyword evidence="6" id="KW-1185">Reference proteome</keyword>
<dbReference type="InterPro" id="IPR036390">
    <property type="entry name" value="WH_DNA-bd_sf"/>
</dbReference>
<dbReference type="Proteomes" id="UP001165667">
    <property type="component" value="Unassembled WGS sequence"/>
</dbReference>
<evidence type="ECO:0000313" key="6">
    <source>
        <dbReference type="Proteomes" id="UP001165667"/>
    </source>
</evidence>
<dbReference type="SUPFAM" id="SSF46785">
    <property type="entry name" value="Winged helix' DNA-binding domain"/>
    <property type="match status" value="1"/>
</dbReference>
<dbReference type="InterPro" id="IPR011711">
    <property type="entry name" value="GntR_C"/>
</dbReference>
<dbReference type="Pfam" id="PF07729">
    <property type="entry name" value="FCD"/>
    <property type="match status" value="1"/>
</dbReference>
<dbReference type="EMBL" id="JAMOIM010000027">
    <property type="protein sequence ID" value="MCW6511487.1"/>
    <property type="molecule type" value="Genomic_DNA"/>
</dbReference>
<dbReference type="PRINTS" id="PR00035">
    <property type="entry name" value="HTHGNTR"/>
</dbReference>
<keyword evidence="3" id="KW-0804">Transcription</keyword>
<dbReference type="PROSITE" id="PS50949">
    <property type="entry name" value="HTH_GNTR"/>
    <property type="match status" value="1"/>
</dbReference>
<comment type="caution">
    <text evidence="5">The sequence shown here is derived from an EMBL/GenBank/DDBJ whole genome shotgun (WGS) entry which is preliminary data.</text>
</comment>